<proteinExistence type="predicted"/>
<dbReference type="InterPro" id="IPR001509">
    <property type="entry name" value="Epimerase_deHydtase"/>
</dbReference>
<dbReference type="CDD" id="cd08946">
    <property type="entry name" value="SDR_e"/>
    <property type="match status" value="1"/>
</dbReference>
<dbReference type="Proteomes" id="UP000215931">
    <property type="component" value="Unassembled WGS sequence"/>
</dbReference>
<evidence type="ECO:0000313" key="3">
    <source>
        <dbReference type="Proteomes" id="UP000215931"/>
    </source>
</evidence>
<dbReference type="RefSeq" id="WP_095521913.1">
    <property type="nucleotide sequence ID" value="NZ_NPKH01000041.1"/>
</dbReference>
<dbReference type="SUPFAM" id="SSF51735">
    <property type="entry name" value="NAD(P)-binding Rossmann-fold domains"/>
    <property type="match status" value="1"/>
</dbReference>
<dbReference type="PANTHER" id="PTHR43245">
    <property type="entry name" value="BIFUNCTIONAL POLYMYXIN RESISTANCE PROTEIN ARNA"/>
    <property type="match status" value="1"/>
</dbReference>
<dbReference type="Pfam" id="PF01370">
    <property type="entry name" value="Epimerase"/>
    <property type="match status" value="1"/>
</dbReference>
<dbReference type="EMBL" id="NPKH01000041">
    <property type="protein sequence ID" value="PAP91381.1"/>
    <property type="molecule type" value="Genomic_DNA"/>
</dbReference>
<accession>A0A271K6K9</accession>
<keyword evidence="3" id="KW-1185">Reference proteome</keyword>
<protein>
    <submittedName>
        <fullName evidence="2">NAD-dependent epimerase/dehydratase</fullName>
    </submittedName>
</protein>
<feature type="domain" description="NAD-dependent epimerase/dehydratase" evidence="1">
    <location>
        <begin position="3"/>
        <end position="217"/>
    </location>
</feature>
<dbReference type="OrthoDB" id="9801056at2"/>
<comment type="caution">
    <text evidence="2">The sequence shown here is derived from an EMBL/GenBank/DDBJ whole genome shotgun (WGS) entry which is preliminary data.</text>
</comment>
<organism evidence="2 3">
    <name type="scientific">Mesorhizobium wenxiniae</name>
    <dbReference type="NCBI Taxonomy" id="2014805"/>
    <lineage>
        <taxon>Bacteria</taxon>
        <taxon>Pseudomonadati</taxon>
        <taxon>Pseudomonadota</taxon>
        <taxon>Alphaproteobacteria</taxon>
        <taxon>Hyphomicrobiales</taxon>
        <taxon>Phyllobacteriaceae</taxon>
        <taxon>Mesorhizobium</taxon>
    </lineage>
</organism>
<evidence type="ECO:0000259" key="1">
    <source>
        <dbReference type="Pfam" id="PF01370"/>
    </source>
</evidence>
<sequence length="307" mass="33368">MRILLTGSSGWLGSALAPRLRALGHGVIGLDPAPSAQTQVIGSVADRDLVMRTIRENRIEAIIHSGALHKPDIEHQRNEDFIETNVRGTLNLLDAAVVSGVQRFVFTSTTSLMISKAIRAGLTGGTRKAAWLTEDLSAEPRNIYGVTKLSAEHLCRLYHAQSGLPVIVLRTARFFPEADDMAHAIEQSDANTKANELLFRRLTVEDAAEAHVAALEKAPRLGFDIFIVSAPTPFRPDDCEALIADASSVVAHYFPEFPALYARKGWTMFSSIDRVYDASRARDRLGFVCKTSFADVIAALAADEGAA</sequence>
<dbReference type="InterPro" id="IPR050177">
    <property type="entry name" value="Lipid_A_modif_metabolic_enz"/>
</dbReference>
<gene>
    <name evidence="2" type="ORF">CIT31_32410</name>
</gene>
<evidence type="ECO:0000313" key="2">
    <source>
        <dbReference type="EMBL" id="PAP91381.1"/>
    </source>
</evidence>
<dbReference type="AlphaFoldDB" id="A0A271K6K9"/>
<name>A0A271K6K9_9HYPH</name>
<dbReference type="InterPro" id="IPR036291">
    <property type="entry name" value="NAD(P)-bd_dom_sf"/>
</dbReference>
<reference evidence="2 3" key="1">
    <citation type="submission" date="2017-08" db="EMBL/GenBank/DDBJ databases">
        <title>Mesorhizobium wenxinae sp. nov., a novel rhizobial species isolated from root nodules of chickpea (Cicer arietinum L.).</title>
        <authorList>
            <person name="Zhang J."/>
        </authorList>
    </citation>
    <scope>NUCLEOTIDE SEQUENCE [LARGE SCALE GENOMIC DNA]</scope>
    <source>
        <strain evidence="3">WYCCWR 10019</strain>
    </source>
</reference>
<dbReference type="PANTHER" id="PTHR43245:SF54">
    <property type="entry name" value="BLL0593 PROTEIN"/>
    <property type="match status" value="1"/>
</dbReference>
<dbReference type="Gene3D" id="3.40.50.720">
    <property type="entry name" value="NAD(P)-binding Rossmann-like Domain"/>
    <property type="match status" value="1"/>
</dbReference>